<keyword evidence="3" id="KW-0732">Signal</keyword>
<sequence length="458" mass="50689">MQFITFLLVSIIATSFVFADFNVCLSSYYMWVFNCLLKKEDIRIMEFSVLRLLWILAFAGSSQRKNAAMMDSDDDNSSVSSTSTMRSDHISVSVNEDMQVDKDSLLDQAVDALYEKRGSTREKALSAIIDAFNSNMQHLFVEKKFATLLHQCLNCIKKGSSKEICLASHVIGLLALTVGCGDNAHEILEESLPVISQAFKSGSEVSKTSALLECLAIITFVGGSDPDQTEKSMQIMWQVVHPKQSSNVMAVKLSAAAITTMVSAWSFLLTTVDGWNLNFKDWQESITYLSSLLDKDDRSMRIAAGEALALIFEIGSLEKFSAGANTSSNASTEEGNKPREYVHIQGLKSKIINQARNLSAEAGGKSSAKKDLSNQRNTFRDILDYLEENELLQDVLGFNPKKKNPSDSEHRLSGGEKRMFRSPNSVQSKARTQLLNKQRMLSEGKNIGRFAANMGDDA</sequence>
<dbReference type="InterPro" id="IPR007701">
    <property type="entry name" value="Interferon-rel_develop_reg_N"/>
</dbReference>
<keyword evidence="7" id="KW-1185">Reference proteome</keyword>
<dbReference type="InterPro" id="IPR011989">
    <property type="entry name" value="ARM-like"/>
</dbReference>
<evidence type="ECO:0000313" key="6">
    <source>
        <dbReference type="EMBL" id="RXH91599.1"/>
    </source>
</evidence>
<evidence type="ECO:0000259" key="4">
    <source>
        <dbReference type="Pfam" id="PF04836"/>
    </source>
</evidence>
<dbReference type="STRING" id="3750.A0A498J752"/>
<feature type="signal peptide" evidence="3">
    <location>
        <begin position="1"/>
        <end position="19"/>
    </location>
</feature>
<evidence type="ECO:0000256" key="3">
    <source>
        <dbReference type="SAM" id="SignalP"/>
    </source>
</evidence>
<name>A0A498J752_MALDO</name>
<evidence type="ECO:0000313" key="7">
    <source>
        <dbReference type="Proteomes" id="UP000290289"/>
    </source>
</evidence>
<dbReference type="PANTHER" id="PTHR12354:SF1">
    <property type="entry name" value="INTERFERON-RELATED DEVELOPMENTAL REGULATOR 1"/>
    <property type="match status" value="1"/>
</dbReference>
<dbReference type="SUPFAM" id="SSF48371">
    <property type="entry name" value="ARM repeat"/>
    <property type="match status" value="1"/>
</dbReference>
<feature type="region of interest" description="Disordered" evidence="2">
    <location>
        <begin position="397"/>
        <end position="428"/>
    </location>
</feature>
<dbReference type="Pfam" id="PF05004">
    <property type="entry name" value="IFRD"/>
    <property type="match status" value="1"/>
</dbReference>
<feature type="domain" description="Interferon-related developmental regulator C-terminal" evidence="4">
    <location>
        <begin position="389"/>
        <end position="442"/>
    </location>
</feature>
<dbReference type="InterPro" id="IPR006921">
    <property type="entry name" value="Interferon-rel_develop_reg_C"/>
</dbReference>
<evidence type="ECO:0008006" key="8">
    <source>
        <dbReference type="Google" id="ProtNLM"/>
    </source>
</evidence>
<organism evidence="6 7">
    <name type="scientific">Malus domestica</name>
    <name type="common">Apple</name>
    <name type="synonym">Pyrus malus</name>
    <dbReference type="NCBI Taxonomy" id="3750"/>
    <lineage>
        <taxon>Eukaryota</taxon>
        <taxon>Viridiplantae</taxon>
        <taxon>Streptophyta</taxon>
        <taxon>Embryophyta</taxon>
        <taxon>Tracheophyta</taxon>
        <taxon>Spermatophyta</taxon>
        <taxon>Magnoliopsida</taxon>
        <taxon>eudicotyledons</taxon>
        <taxon>Gunneridae</taxon>
        <taxon>Pentapetalae</taxon>
        <taxon>rosids</taxon>
        <taxon>fabids</taxon>
        <taxon>Rosales</taxon>
        <taxon>Rosaceae</taxon>
        <taxon>Amygdaloideae</taxon>
        <taxon>Maleae</taxon>
        <taxon>Malus</taxon>
    </lineage>
</organism>
<evidence type="ECO:0000256" key="1">
    <source>
        <dbReference type="ARBA" id="ARBA00008828"/>
    </source>
</evidence>
<feature type="compositionally biased region" description="Basic and acidic residues" evidence="2">
    <location>
        <begin position="404"/>
        <end position="419"/>
    </location>
</feature>
<dbReference type="PANTHER" id="PTHR12354">
    <property type="entry name" value="INTERFERON-RELATED DEVELOPMENTAL REGULATOR"/>
    <property type="match status" value="1"/>
</dbReference>
<dbReference type="Proteomes" id="UP000290289">
    <property type="component" value="Chromosome 8"/>
</dbReference>
<comment type="similarity">
    <text evidence="1">Belongs to the IFRD family.</text>
</comment>
<gene>
    <name evidence="6" type="ORF">DVH24_020622</name>
</gene>
<dbReference type="EMBL" id="RDQH01000334">
    <property type="protein sequence ID" value="RXH91599.1"/>
    <property type="molecule type" value="Genomic_DNA"/>
</dbReference>
<dbReference type="InterPro" id="IPR039777">
    <property type="entry name" value="IFRD"/>
</dbReference>
<dbReference type="Pfam" id="PF04836">
    <property type="entry name" value="IFRD_C"/>
    <property type="match status" value="1"/>
</dbReference>
<accession>A0A498J752</accession>
<feature type="chain" id="PRO_5019847751" description="Interferon-related developmental regulator N-terminal domain-containing protein" evidence="3">
    <location>
        <begin position="20"/>
        <end position="458"/>
    </location>
</feature>
<dbReference type="Gene3D" id="1.25.10.10">
    <property type="entry name" value="Leucine-rich Repeat Variant"/>
    <property type="match status" value="1"/>
</dbReference>
<proteinExistence type="inferred from homology"/>
<evidence type="ECO:0000259" key="5">
    <source>
        <dbReference type="Pfam" id="PF05004"/>
    </source>
</evidence>
<dbReference type="AlphaFoldDB" id="A0A498J752"/>
<dbReference type="InterPro" id="IPR016024">
    <property type="entry name" value="ARM-type_fold"/>
</dbReference>
<evidence type="ECO:0000256" key="2">
    <source>
        <dbReference type="SAM" id="MobiDB-lite"/>
    </source>
</evidence>
<protein>
    <recommendedName>
        <fullName evidence="8">Interferon-related developmental regulator N-terminal domain-containing protein</fullName>
    </recommendedName>
</protein>
<reference evidence="6 7" key="1">
    <citation type="submission" date="2018-10" db="EMBL/GenBank/DDBJ databases">
        <title>A high-quality apple genome assembly.</title>
        <authorList>
            <person name="Hu J."/>
        </authorList>
    </citation>
    <scope>NUCLEOTIDE SEQUENCE [LARGE SCALE GENOMIC DNA]</scope>
    <source>
        <strain evidence="7">cv. HFTH1</strain>
        <tissue evidence="6">Young leaf</tissue>
    </source>
</reference>
<feature type="domain" description="Interferon-related developmental regulator N-terminal" evidence="5">
    <location>
        <begin position="79"/>
        <end position="387"/>
    </location>
</feature>
<comment type="caution">
    <text evidence="6">The sequence shown here is derived from an EMBL/GenBank/DDBJ whole genome shotgun (WGS) entry which is preliminary data.</text>
</comment>